<dbReference type="GO" id="GO:0003824">
    <property type="term" value="F:catalytic activity"/>
    <property type="evidence" value="ECO:0007669"/>
    <property type="project" value="InterPro"/>
</dbReference>
<dbReference type="SUPFAM" id="SSF52777">
    <property type="entry name" value="CoA-dependent acyltransferases"/>
    <property type="match status" value="2"/>
</dbReference>
<feature type="domain" description="Carrier" evidence="5">
    <location>
        <begin position="967"/>
        <end position="1043"/>
    </location>
</feature>
<dbReference type="Pfam" id="PF00668">
    <property type="entry name" value="Condensation"/>
    <property type="match status" value="1"/>
</dbReference>
<evidence type="ECO:0000313" key="7">
    <source>
        <dbReference type="Proteomes" id="UP000197174"/>
    </source>
</evidence>
<dbReference type="Gene3D" id="3.30.559.30">
    <property type="entry name" value="Nonribosomal peptide synthetase, condensation domain"/>
    <property type="match status" value="1"/>
</dbReference>
<dbReference type="FunFam" id="3.30.300.30:FF:000010">
    <property type="entry name" value="Enterobactin synthetase component F"/>
    <property type="match status" value="1"/>
</dbReference>
<dbReference type="PROSITE" id="PS50075">
    <property type="entry name" value="CARRIER"/>
    <property type="match status" value="1"/>
</dbReference>
<comment type="cofactor">
    <cofactor evidence="1">
        <name>pantetheine 4'-phosphate</name>
        <dbReference type="ChEBI" id="CHEBI:47942"/>
    </cofactor>
</comment>
<keyword evidence="7" id="KW-1185">Reference proteome</keyword>
<dbReference type="InterPro" id="IPR036736">
    <property type="entry name" value="ACP-like_sf"/>
</dbReference>
<dbReference type="InterPro" id="IPR010071">
    <property type="entry name" value="AA_adenyl_dom"/>
</dbReference>
<dbReference type="EMBL" id="MZMV01000004">
    <property type="protein sequence ID" value="OWV11991.1"/>
    <property type="molecule type" value="Genomic_DNA"/>
</dbReference>
<evidence type="ECO:0000256" key="3">
    <source>
        <dbReference type="ARBA" id="ARBA00022553"/>
    </source>
</evidence>
<evidence type="ECO:0000256" key="2">
    <source>
        <dbReference type="ARBA" id="ARBA00022450"/>
    </source>
</evidence>
<dbReference type="SUPFAM" id="SSF47336">
    <property type="entry name" value="ACP-like"/>
    <property type="match status" value="1"/>
</dbReference>
<dbReference type="RefSeq" id="WP_088642306.1">
    <property type="nucleotide sequence ID" value="NZ_MZMV01000004.1"/>
</dbReference>
<evidence type="ECO:0000313" key="6">
    <source>
        <dbReference type="EMBL" id="OWV11991.1"/>
    </source>
</evidence>
<dbReference type="GO" id="GO:0008610">
    <property type="term" value="P:lipid biosynthetic process"/>
    <property type="evidence" value="ECO:0007669"/>
    <property type="project" value="UniProtKB-ARBA"/>
</dbReference>
<accession>A0A246RS92</accession>
<dbReference type="PANTHER" id="PTHR45527:SF1">
    <property type="entry name" value="FATTY ACID SYNTHASE"/>
    <property type="match status" value="1"/>
</dbReference>
<dbReference type="InterPro" id="IPR009081">
    <property type="entry name" value="PP-bd_ACP"/>
</dbReference>
<evidence type="ECO:0000256" key="4">
    <source>
        <dbReference type="SAM" id="MobiDB-lite"/>
    </source>
</evidence>
<dbReference type="NCBIfam" id="TIGR01733">
    <property type="entry name" value="AA-adenyl-dom"/>
    <property type="match status" value="1"/>
</dbReference>
<dbReference type="Pfam" id="PF00550">
    <property type="entry name" value="PP-binding"/>
    <property type="match status" value="1"/>
</dbReference>
<reference evidence="6 7" key="1">
    <citation type="submission" date="2017-03" db="EMBL/GenBank/DDBJ databases">
        <title>Whole genome sequence of Micromonospora wenchangensis, isolated from mangrove soil.</title>
        <authorList>
            <person name="Yang H."/>
        </authorList>
    </citation>
    <scope>NUCLEOTIDE SEQUENCE [LARGE SCALE GENOMIC DNA]</scope>
    <source>
        <strain evidence="6 7">CCTCC AA 2012002</strain>
    </source>
</reference>
<dbReference type="FunFam" id="1.10.1200.10:FF:000016">
    <property type="entry name" value="Non-ribosomal peptide synthase"/>
    <property type="match status" value="1"/>
</dbReference>
<protein>
    <recommendedName>
        <fullName evidence="5">Carrier domain-containing protein</fullName>
    </recommendedName>
</protein>
<keyword evidence="2" id="KW-0596">Phosphopantetheine</keyword>
<proteinExistence type="predicted"/>
<dbReference type="InterPro" id="IPR000873">
    <property type="entry name" value="AMP-dep_synth/lig_dom"/>
</dbReference>
<dbReference type="GO" id="GO:0005737">
    <property type="term" value="C:cytoplasm"/>
    <property type="evidence" value="ECO:0007669"/>
    <property type="project" value="TreeGrafter"/>
</dbReference>
<dbReference type="GO" id="GO:0044550">
    <property type="term" value="P:secondary metabolite biosynthetic process"/>
    <property type="evidence" value="ECO:0007669"/>
    <property type="project" value="TreeGrafter"/>
</dbReference>
<evidence type="ECO:0000259" key="5">
    <source>
        <dbReference type="PROSITE" id="PS50075"/>
    </source>
</evidence>
<name>A0A246RS92_9ACTN</name>
<sequence length="1045" mass="111618">MTVYELPTSFAQRRMWLLVEMDPDLPTYNISWAVWLDGPLDVDALQGAWDAALARHESLRTTFRHEAGVPVQIIDDEPDPRPLLITSVEDRPDGERVPAARALIRDMAGVTFDVATGPLAVATLVRMSPEAHVLAIVAHHIVADGWSFRVLFDELSTDYEAIVRDSAPTVAEPAIQYADYAIWQLGHAEDGGYAPASRFWQSELADAPSALSLPNDEPYPARQTFAGRSNHTTLDNGLAEALRQLAARQGTTMFAVLLAAYAVVLSRLTDSDDLVIAVPMAARTRPETETMVGLLMNTVPIRVRIDRDATLGDLVRSVHRATVRALAHQELPFERMVELLRPDRDPARFTLTQVMFAMEESWAVPDRGGLHWRPELVENGTTKFEIELTVTEAADGPQVRVNYHRDLFHDATGRLVTDGFQAVLRCLADHPDRGVADAEIMSSDLSTLVTDRWPDAGPHLDPDATAVARLHAACDGHSVVVAGSDGELTGTQVRDQARRTAAALADRGVGASDRVAILLPRGARLLPTILGVWSIGAAYIPLDAIYPEQRIAMMLADAEAAAIVVDSGVPGAPTLPPTAVPIPVVDLAALPAGPERPEPVLDGPPSAPAVTIFTSGSTGRPKAVTVTQGGIAALLDAVGPKLALGPWERFVAVSTFAFDIALVELIAPVLAGGRVVVADTDQVKDPARLRELLIDSGATAMQATPTGWRMLVDAGGVPDTVSLRMTAGEPLPRDLADVLGAGPGTRVWNLYGPTETTVYSGGAAVAGSPAPIEIGSIIAGTRLYVLDARQRPVPPGVFGEVCIGGAGVALGYHGSPGMTAARFLPDPFDPRPGARLYRTGDVGRWRRTGRIELAGRVDRQIKIRGYRIESGEVEAALRSHPDVAEAVVSVRGGGDDVRLVGYVVTANGADQPPAGLGEHLRRTLPDYMVPAAYVVLPTLPLTRSGKVDHRNLPEPDWNASSSRERVAPRTPVEARLAAIMAELLLLPAPVGVRDNFFALGGHSLTAARLMARIRADYGIDLPIRTLFSDPTVAGLAATMAAGRPG</sequence>
<gene>
    <name evidence="6" type="ORF">B5D80_03530</name>
</gene>
<dbReference type="Gene3D" id="3.30.559.10">
    <property type="entry name" value="Chloramphenicol acetyltransferase-like domain"/>
    <property type="match status" value="1"/>
</dbReference>
<dbReference type="Pfam" id="PF00501">
    <property type="entry name" value="AMP-binding"/>
    <property type="match status" value="1"/>
</dbReference>
<dbReference type="GO" id="GO:0043041">
    <property type="term" value="P:amino acid activation for nonribosomal peptide biosynthetic process"/>
    <property type="evidence" value="ECO:0007669"/>
    <property type="project" value="TreeGrafter"/>
</dbReference>
<dbReference type="Pfam" id="PF13193">
    <property type="entry name" value="AMP-binding_C"/>
    <property type="match status" value="1"/>
</dbReference>
<dbReference type="Gene3D" id="3.40.50.1820">
    <property type="entry name" value="alpha/beta hydrolase"/>
    <property type="match status" value="1"/>
</dbReference>
<dbReference type="InterPro" id="IPR029058">
    <property type="entry name" value="AB_hydrolase_fold"/>
</dbReference>
<keyword evidence="3" id="KW-0597">Phosphoprotein</keyword>
<dbReference type="InterPro" id="IPR020806">
    <property type="entry name" value="PKS_PP-bd"/>
</dbReference>
<dbReference type="PANTHER" id="PTHR45527">
    <property type="entry name" value="NONRIBOSOMAL PEPTIDE SYNTHETASE"/>
    <property type="match status" value="1"/>
</dbReference>
<dbReference type="InterPro" id="IPR001242">
    <property type="entry name" value="Condensation_dom"/>
</dbReference>
<dbReference type="Proteomes" id="UP000197174">
    <property type="component" value="Unassembled WGS sequence"/>
</dbReference>
<dbReference type="InterPro" id="IPR045851">
    <property type="entry name" value="AMP-bd_C_sf"/>
</dbReference>
<dbReference type="SMART" id="SM00823">
    <property type="entry name" value="PKS_PP"/>
    <property type="match status" value="1"/>
</dbReference>
<dbReference type="OrthoDB" id="2472181at2"/>
<dbReference type="GO" id="GO:0031177">
    <property type="term" value="F:phosphopantetheine binding"/>
    <property type="evidence" value="ECO:0007669"/>
    <property type="project" value="InterPro"/>
</dbReference>
<dbReference type="GO" id="GO:0072330">
    <property type="term" value="P:monocarboxylic acid biosynthetic process"/>
    <property type="evidence" value="ECO:0007669"/>
    <property type="project" value="UniProtKB-ARBA"/>
</dbReference>
<evidence type="ECO:0000256" key="1">
    <source>
        <dbReference type="ARBA" id="ARBA00001957"/>
    </source>
</evidence>
<organism evidence="6 7">
    <name type="scientific">Micromonospora wenchangensis</name>
    <dbReference type="NCBI Taxonomy" id="1185415"/>
    <lineage>
        <taxon>Bacteria</taxon>
        <taxon>Bacillati</taxon>
        <taxon>Actinomycetota</taxon>
        <taxon>Actinomycetes</taxon>
        <taxon>Micromonosporales</taxon>
        <taxon>Micromonosporaceae</taxon>
        <taxon>Micromonospora</taxon>
    </lineage>
</organism>
<comment type="caution">
    <text evidence="6">The sequence shown here is derived from an EMBL/GenBank/DDBJ whole genome shotgun (WGS) entry which is preliminary data.</text>
</comment>
<dbReference type="InterPro" id="IPR023213">
    <property type="entry name" value="CAT-like_dom_sf"/>
</dbReference>
<dbReference type="Gene3D" id="3.40.50.980">
    <property type="match status" value="2"/>
</dbReference>
<dbReference type="AlphaFoldDB" id="A0A246RS92"/>
<feature type="region of interest" description="Disordered" evidence="4">
    <location>
        <begin position="946"/>
        <end position="965"/>
    </location>
</feature>
<dbReference type="SUPFAM" id="SSF56801">
    <property type="entry name" value="Acetyl-CoA synthetase-like"/>
    <property type="match status" value="1"/>
</dbReference>
<dbReference type="InterPro" id="IPR025110">
    <property type="entry name" value="AMP-bd_C"/>
</dbReference>
<dbReference type="Gene3D" id="2.30.38.10">
    <property type="entry name" value="Luciferase, Domain 3"/>
    <property type="match status" value="1"/>
</dbReference>
<dbReference type="Gene3D" id="3.30.300.30">
    <property type="match status" value="1"/>
</dbReference>
<dbReference type="CDD" id="cd19531">
    <property type="entry name" value="LCL_NRPS-like"/>
    <property type="match status" value="1"/>
</dbReference>